<sequence>MTKVTEKSKLSRRDVLKVAGVGTVAAMGAATLARSAHATPADVDAYFKNVKAAGAKASKVTVDGPEIAENGNTVPVEVSVDAPMTDKEYVKTIFVAAEGNPSPEVITFNLTPASGSARVKFRVRLATTQKIRAVAMMNDGRTFTGEKEIKVTIGGCGG</sequence>
<keyword evidence="3" id="KW-1185">Reference proteome</keyword>
<protein>
    <submittedName>
        <fullName evidence="2">Sulfur/thiosulfate oxidation protein SoxY</fullName>
    </submittedName>
</protein>
<evidence type="ECO:0000259" key="1">
    <source>
        <dbReference type="Pfam" id="PF13501"/>
    </source>
</evidence>
<organism evidence="2 3">
    <name type="scientific">Candidatus Terasakiella magnetica</name>
    <dbReference type="NCBI Taxonomy" id="1867952"/>
    <lineage>
        <taxon>Bacteria</taxon>
        <taxon>Pseudomonadati</taxon>
        <taxon>Pseudomonadota</taxon>
        <taxon>Alphaproteobacteria</taxon>
        <taxon>Rhodospirillales</taxon>
        <taxon>Terasakiellaceae</taxon>
        <taxon>Terasakiella</taxon>
    </lineage>
</organism>
<dbReference type="Pfam" id="PF13501">
    <property type="entry name" value="SoxY"/>
    <property type="match status" value="1"/>
</dbReference>
<dbReference type="PIRSF" id="PIRSF010312">
    <property type="entry name" value="Sulphur_oxidation_SoxY"/>
    <property type="match status" value="1"/>
</dbReference>
<dbReference type="InterPro" id="IPR006311">
    <property type="entry name" value="TAT_signal"/>
</dbReference>
<dbReference type="PROSITE" id="PS51318">
    <property type="entry name" value="TAT"/>
    <property type="match status" value="1"/>
</dbReference>
<proteinExistence type="predicted"/>
<evidence type="ECO:0000313" key="2">
    <source>
        <dbReference type="EMBL" id="SCA57458.1"/>
    </source>
</evidence>
<dbReference type="InterPro" id="IPR038162">
    <property type="entry name" value="SoxY_sf"/>
</dbReference>
<dbReference type="STRING" id="1867952.MTBPR1_50214"/>
<name>A0A1C3RJL8_9PROT</name>
<reference evidence="2 3" key="1">
    <citation type="submission" date="2016-07" db="EMBL/GenBank/DDBJ databases">
        <authorList>
            <person name="Lefevre C.T."/>
        </authorList>
    </citation>
    <scope>NUCLEOTIDE SEQUENCE [LARGE SCALE GENOMIC DNA]</scope>
    <source>
        <strain evidence="2">PR1</strain>
    </source>
</reference>
<accession>A0A1C3RJL8</accession>
<dbReference type="NCBIfam" id="TIGR01409">
    <property type="entry name" value="TAT_signal_seq"/>
    <property type="match status" value="1"/>
</dbReference>
<dbReference type="InterPro" id="IPR032711">
    <property type="entry name" value="SoxY"/>
</dbReference>
<dbReference type="NCBIfam" id="TIGR04488">
    <property type="entry name" value="SoxY_true_GGCGG"/>
    <property type="match status" value="1"/>
</dbReference>
<dbReference type="EMBL" id="FLYE01000044">
    <property type="protein sequence ID" value="SCA57458.1"/>
    <property type="molecule type" value="Genomic_DNA"/>
</dbReference>
<gene>
    <name evidence="2" type="primary">soxY</name>
    <name evidence="2" type="ORF">MTBPR1_50214</name>
</gene>
<dbReference type="InterPro" id="IPR016568">
    <property type="entry name" value="Sulphur_oxidation_SoxY"/>
</dbReference>
<feature type="domain" description="Ig-like SoxY" evidence="1">
    <location>
        <begin position="52"/>
        <end position="156"/>
    </location>
</feature>
<dbReference type="AlphaFoldDB" id="A0A1C3RJL8"/>
<dbReference type="OrthoDB" id="9804570at2"/>
<dbReference type="RefSeq" id="WP_069189479.1">
    <property type="nucleotide sequence ID" value="NZ_FLYE01000044.1"/>
</dbReference>
<evidence type="ECO:0000313" key="3">
    <source>
        <dbReference type="Proteomes" id="UP000231658"/>
    </source>
</evidence>
<dbReference type="Proteomes" id="UP000231658">
    <property type="component" value="Unassembled WGS sequence"/>
</dbReference>
<dbReference type="InterPro" id="IPR019546">
    <property type="entry name" value="TAT_signal_bac_arc"/>
</dbReference>
<dbReference type="Gene3D" id="2.60.40.2470">
    <property type="entry name" value="SoxY domain"/>
    <property type="match status" value="1"/>
</dbReference>